<keyword evidence="2" id="KW-0472">Membrane</keyword>
<keyword evidence="2" id="KW-1133">Transmembrane helix</keyword>
<sequence length="303" mass="33195">MREEENKRSSKSEENSLNVKGLLRKRWMLPAIYLAAAAGVLIAVFAMQGPNDSAAPGEGVEVTDPSQAGENYPYGEDAVQVTASSEVVKMPVANEEEVTVVGYFYDVNGTPEEQQEALVYYNNTYFPNKGMDFAHVEGESFEVAAAISGTVVKAEKDSLLGYVVEISHEDGVVTHYHSLETVEVEEGTTVQQGDLLGRAGRNSYNTDAGIHVHFEIRQDGVAVNPNDVFQQPIDSVKDAVKDQEKNKEDEKPADEEEGNEGVNAAPDEEENEDEDAADNEDEEEVAPEDNTDQDEDEEENELG</sequence>
<dbReference type="PANTHER" id="PTHR21666">
    <property type="entry name" value="PEPTIDASE-RELATED"/>
    <property type="match status" value="1"/>
</dbReference>
<feature type="compositionally biased region" description="Basic and acidic residues" evidence="1">
    <location>
        <begin position="237"/>
        <end position="250"/>
    </location>
</feature>
<dbReference type="InterPro" id="IPR016047">
    <property type="entry name" value="M23ase_b-sheet_dom"/>
</dbReference>
<dbReference type="SUPFAM" id="SSF51261">
    <property type="entry name" value="Duplicated hybrid motif"/>
    <property type="match status" value="1"/>
</dbReference>
<dbReference type="STRING" id="199441.BkAM31D_24340"/>
<evidence type="ECO:0000313" key="5">
    <source>
        <dbReference type="Proteomes" id="UP000193006"/>
    </source>
</evidence>
<proteinExistence type="predicted"/>
<feature type="compositionally biased region" description="Acidic residues" evidence="1">
    <location>
        <begin position="266"/>
        <end position="303"/>
    </location>
</feature>
<feature type="transmembrane region" description="Helical" evidence="2">
    <location>
        <begin position="27"/>
        <end position="47"/>
    </location>
</feature>
<evidence type="ECO:0000313" key="4">
    <source>
        <dbReference type="EMBL" id="ARK32736.1"/>
    </source>
</evidence>
<evidence type="ECO:0000259" key="3">
    <source>
        <dbReference type="Pfam" id="PF01551"/>
    </source>
</evidence>
<dbReference type="InterPro" id="IPR011055">
    <property type="entry name" value="Dup_hybrid_motif"/>
</dbReference>
<dbReference type="InterPro" id="IPR050570">
    <property type="entry name" value="Cell_wall_metabolism_enzyme"/>
</dbReference>
<gene>
    <name evidence="4" type="primary">spoIIQ</name>
    <name evidence="4" type="ORF">BkAM31D_24340</name>
</gene>
<dbReference type="GO" id="GO:0004222">
    <property type="term" value="F:metalloendopeptidase activity"/>
    <property type="evidence" value="ECO:0007669"/>
    <property type="project" value="TreeGrafter"/>
</dbReference>
<reference evidence="4 5" key="1">
    <citation type="submission" date="2017-04" db="EMBL/GenBank/DDBJ databases">
        <title>Bacillus krulwichiae AM31D Genome sequencing and assembly.</title>
        <authorList>
            <person name="Krulwich T.A."/>
            <person name="Anastor L."/>
            <person name="Ehrlich R."/>
            <person name="Ehrlich G.D."/>
            <person name="Janto B."/>
        </authorList>
    </citation>
    <scope>NUCLEOTIDE SEQUENCE [LARGE SCALE GENOMIC DNA]</scope>
    <source>
        <strain evidence="4 5">AM31D</strain>
    </source>
</reference>
<feature type="region of interest" description="Disordered" evidence="1">
    <location>
        <begin position="237"/>
        <end position="303"/>
    </location>
</feature>
<dbReference type="PANTHER" id="PTHR21666:SF291">
    <property type="entry name" value="STAGE II SPORULATION PROTEIN Q"/>
    <property type="match status" value="1"/>
</dbReference>
<keyword evidence="2" id="KW-0812">Transmembrane</keyword>
<dbReference type="RefSeq" id="WP_066154853.1">
    <property type="nucleotide sequence ID" value="NZ_CP020814.1"/>
</dbReference>
<evidence type="ECO:0000256" key="1">
    <source>
        <dbReference type="SAM" id="MobiDB-lite"/>
    </source>
</evidence>
<dbReference type="AlphaFoldDB" id="A0A1X9MH27"/>
<dbReference type="KEGG" id="bkw:BkAM31D_24340"/>
<dbReference type="CDD" id="cd12797">
    <property type="entry name" value="M23_peptidase"/>
    <property type="match status" value="1"/>
</dbReference>
<protein>
    <submittedName>
        <fullName evidence="4">Stage II sporulation protein Q</fullName>
    </submittedName>
</protein>
<keyword evidence="5" id="KW-1185">Reference proteome</keyword>
<dbReference type="Proteomes" id="UP000193006">
    <property type="component" value="Chromosome"/>
</dbReference>
<organism evidence="4 5">
    <name type="scientific">Halalkalibacter krulwichiae</name>
    <dbReference type="NCBI Taxonomy" id="199441"/>
    <lineage>
        <taxon>Bacteria</taxon>
        <taxon>Bacillati</taxon>
        <taxon>Bacillota</taxon>
        <taxon>Bacilli</taxon>
        <taxon>Bacillales</taxon>
        <taxon>Bacillaceae</taxon>
        <taxon>Halalkalibacter</taxon>
    </lineage>
</organism>
<accession>A0A1X9MH27</accession>
<evidence type="ECO:0000256" key="2">
    <source>
        <dbReference type="SAM" id="Phobius"/>
    </source>
</evidence>
<dbReference type="Gene3D" id="2.70.70.10">
    <property type="entry name" value="Glucose Permease (Domain IIA)"/>
    <property type="match status" value="1"/>
</dbReference>
<feature type="domain" description="M23ase beta-sheet core" evidence="3">
    <location>
        <begin position="128"/>
        <end position="225"/>
    </location>
</feature>
<dbReference type="Pfam" id="PF01551">
    <property type="entry name" value="Peptidase_M23"/>
    <property type="match status" value="1"/>
</dbReference>
<dbReference type="EMBL" id="CP020814">
    <property type="protein sequence ID" value="ARK32736.1"/>
    <property type="molecule type" value="Genomic_DNA"/>
</dbReference>
<name>A0A1X9MH27_9BACI</name>